<organism evidence="2 3">
    <name type="scientific">Armillaria gallica</name>
    <name type="common">Bulbous honey fungus</name>
    <name type="synonym">Armillaria bulbosa</name>
    <dbReference type="NCBI Taxonomy" id="47427"/>
    <lineage>
        <taxon>Eukaryota</taxon>
        <taxon>Fungi</taxon>
        <taxon>Dikarya</taxon>
        <taxon>Basidiomycota</taxon>
        <taxon>Agaricomycotina</taxon>
        <taxon>Agaricomycetes</taxon>
        <taxon>Agaricomycetidae</taxon>
        <taxon>Agaricales</taxon>
        <taxon>Marasmiineae</taxon>
        <taxon>Physalacriaceae</taxon>
        <taxon>Armillaria</taxon>
    </lineage>
</organism>
<reference evidence="3" key="1">
    <citation type="journal article" date="2017" name="Nat. Ecol. Evol.">
        <title>Genome expansion and lineage-specific genetic innovations in the forest pathogenic fungi Armillaria.</title>
        <authorList>
            <person name="Sipos G."/>
            <person name="Prasanna A.N."/>
            <person name="Walter M.C."/>
            <person name="O'Connor E."/>
            <person name="Balint B."/>
            <person name="Krizsan K."/>
            <person name="Kiss B."/>
            <person name="Hess J."/>
            <person name="Varga T."/>
            <person name="Slot J."/>
            <person name="Riley R."/>
            <person name="Boka B."/>
            <person name="Rigling D."/>
            <person name="Barry K."/>
            <person name="Lee J."/>
            <person name="Mihaltcheva S."/>
            <person name="LaButti K."/>
            <person name="Lipzen A."/>
            <person name="Waldron R."/>
            <person name="Moloney N.M."/>
            <person name="Sperisen C."/>
            <person name="Kredics L."/>
            <person name="Vagvoelgyi C."/>
            <person name="Patrignani A."/>
            <person name="Fitzpatrick D."/>
            <person name="Nagy I."/>
            <person name="Doyle S."/>
            <person name="Anderson J.B."/>
            <person name="Grigoriev I.V."/>
            <person name="Gueldener U."/>
            <person name="Muensterkoetter M."/>
            <person name="Nagy L.G."/>
        </authorList>
    </citation>
    <scope>NUCLEOTIDE SEQUENCE [LARGE SCALE GENOMIC DNA]</scope>
    <source>
        <strain evidence="3">Ar21-2</strain>
    </source>
</reference>
<dbReference type="STRING" id="47427.A0A2H3CQC2"/>
<evidence type="ECO:0000313" key="3">
    <source>
        <dbReference type="Proteomes" id="UP000217790"/>
    </source>
</evidence>
<feature type="non-terminal residue" evidence="2">
    <location>
        <position position="112"/>
    </location>
</feature>
<protein>
    <submittedName>
        <fullName evidence="2">Uncharacterized protein</fullName>
    </submittedName>
</protein>
<feature type="chain" id="PRO_5013568005" evidence="1">
    <location>
        <begin position="20"/>
        <end position="112"/>
    </location>
</feature>
<proteinExistence type="predicted"/>
<dbReference type="Proteomes" id="UP000217790">
    <property type="component" value="Unassembled WGS sequence"/>
</dbReference>
<feature type="signal peptide" evidence="1">
    <location>
        <begin position="1"/>
        <end position="19"/>
    </location>
</feature>
<dbReference type="OrthoDB" id="6039950at2759"/>
<sequence length="112" mass="12388">MNVLSVWTTLIAFYNFFDALPRYPVVNLDLHLLFDNTAASPDGSADFDGKGASYDSGFLPTGPWLHDNVEYELPSEWGTSNDNVIANGQVLHLDEPTFIHELHFLYAGDAGP</sequence>
<keyword evidence="1" id="KW-0732">Signal</keyword>
<name>A0A2H3CQC2_ARMGA</name>
<dbReference type="EMBL" id="KZ293946">
    <property type="protein sequence ID" value="PBK78947.1"/>
    <property type="molecule type" value="Genomic_DNA"/>
</dbReference>
<evidence type="ECO:0000313" key="2">
    <source>
        <dbReference type="EMBL" id="PBK78947.1"/>
    </source>
</evidence>
<evidence type="ECO:0000256" key="1">
    <source>
        <dbReference type="SAM" id="SignalP"/>
    </source>
</evidence>
<keyword evidence="3" id="KW-1185">Reference proteome</keyword>
<dbReference type="InParanoid" id="A0A2H3CQC2"/>
<accession>A0A2H3CQC2</accession>
<gene>
    <name evidence="2" type="ORF">ARMGADRAFT_1172574</name>
</gene>
<dbReference type="AlphaFoldDB" id="A0A2H3CQC2"/>